<dbReference type="GO" id="GO:0005524">
    <property type="term" value="F:ATP binding"/>
    <property type="evidence" value="ECO:0007669"/>
    <property type="project" value="UniProtKB-KW"/>
</dbReference>
<dbReference type="SUPFAM" id="SSF56112">
    <property type="entry name" value="Protein kinase-like (PK-like)"/>
    <property type="match status" value="1"/>
</dbReference>
<proteinExistence type="predicted"/>
<dbReference type="InterPro" id="IPR008266">
    <property type="entry name" value="Tyr_kinase_AS"/>
</dbReference>
<dbReference type="Gene3D" id="3.30.200.20">
    <property type="entry name" value="Phosphorylase Kinase, domain 1"/>
    <property type="match status" value="1"/>
</dbReference>
<dbReference type="KEGG" id="fil:BN1229_v1_3262"/>
<keyword evidence="6" id="KW-0812">Transmembrane</keyword>
<dbReference type="RefSeq" id="WP_052743907.1">
    <property type="nucleotide sequence ID" value="NZ_LN829118.1"/>
</dbReference>
<feature type="compositionally biased region" description="Polar residues" evidence="5">
    <location>
        <begin position="1"/>
        <end position="14"/>
    </location>
</feature>
<dbReference type="InterPro" id="IPR000719">
    <property type="entry name" value="Prot_kinase_dom"/>
</dbReference>
<keyword evidence="6" id="KW-0472">Membrane</keyword>
<evidence type="ECO:0000256" key="1">
    <source>
        <dbReference type="ARBA" id="ARBA00022679"/>
    </source>
</evidence>
<sequence>MTRNSPDEAQNTSAKDLGPTLVVSRAGGTDQDTQVPLKAGTILCDDYRIQSVLLRDDASITYEADDLQLGVPVTIKEYFPSDVAQRDGGTQDIVFETHGTPEHQSALDRFVREAQTLVRLHHANVVRAHRVFEANGSAYIVLDYEDSKSLQQWSDELGRKPSQTELDRIVGPVLDALAAIHAASVLHRDICPDNILIRASGTPVITGFGSARIEEGTPSNVKSIVIASDFTAPEVMTIDHAKQGPATDIYGLAATLYYLVTGKRPISGGARLIKDGLTPASLLAGSGYREEFLTALDAALSVAVQARPQSIAAWEGIRGRVDDAPPIVGATVLHEPVNSEAQRTQPRTAFANVATQVATQLEKLPDPENLGSSAEKLFQPVALASAFTGLALYAIGTGFGVAAMLEILAIAMMFLHGFLPMHHFLNSESSQPAAILENVETATKRGAWSICSILFLMAVLPLLASRYLPQNPDAPFELLTLIVGVPALLMMMFALTSTPAKPGLRSRVFGIFNILIILYVLLLWVLFLVATTLTTNQPSTVGAVGQFNRYIYFVGPLAAATLGIYVFLCRMAAKQRFRHGAWT</sequence>
<keyword evidence="6" id="KW-1133">Transmembrane helix</keyword>
<dbReference type="AlphaFoldDB" id="A0A0D6JGX7"/>
<keyword evidence="9" id="KW-1185">Reference proteome</keyword>
<feature type="region of interest" description="Disordered" evidence="5">
    <location>
        <begin position="1"/>
        <end position="30"/>
    </location>
</feature>
<keyword evidence="2" id="KW-0547">Nucleotide-binding</keyword>
<gene>
    <name evidence="8" type="ORF">YBN1229_v1_2661</name>
</gene>
<dbReference type="InterPro" id="IPR036259">
    <property type="entry name" value="MFS_trans_sf"/>
</dbReference>
<evidence type="ECO:0000256" key="3">
    <source>
        <dbReference type="ARBA" id="ARBA00022777"/>
    </source>
</evidence>
<dbReference type="InterPro" id="IPR011009">
    <property type="entry name" value="Kinase-like_dom_sf"/>
</dbReference>
<feature type="transmembrane region" description="Helical" evidence="6">
    <location>
        <begin position="390"/>
        <end position="415"/>
    </location>
</feature>
<dbReference type="Gene3D" id="1.10.510.10">
    <property type="entry name" value="Transferase(Phosphotransferase) domain 1"/>
    <property type="match status" value="1"/>
</dbReference>
<accession>A0A0D6JGX7</accession>
<dbReference type="EMBL" id="LN829119">
    <property type="protein sequence ID" value="CPR20555.1"/>
    <property type="molecule type" value="Genomic_DNA"/>
</dbReference>
<feature type="transmembrane region" description="Helical" evidence="6">
    <location>
        <begin position="508"/>
        <end position="530"/>
    </location>
</feature>
<keyword evidence="4" id="KW-0067">ATP-binding</keyword>
<dbReference type="Proteomes" id="UP000033187">
    <property type="component" value="Chromosome 1"/>
</dbReference>
<dbReference type="CDD" id="cd14014">
    <property type="entry name" value="STKc_PknB_like"/>
    <property type="match status" value="1"/>
</dbReference>
<dbReference type="PANTHER" id="PTHR43289">
    <property type="entry name" value="MITOGEN-ACTIVATED PROTEIN KINASE KINASE KINASE 20-RELATED"/>
    <property type="match status" value="1"/>
</dbReference>
<evidence type="ECO:0000313" key="8">
    <source>
        <dbReference type="EMBL" id="CPR20555.1"/>
    </source>
</evidence>
<feature type="transmembrane region" description="Helical" evidence="6">
    <location>
        <begin position="446"/>
        <end position="464"/>
    </location>
</feature>
<dbReference type="OrthoDB" id="9801841at2"/>
<evidence type="ECO:0000259" key="7">
    <source>
        <dbReference type="PROSITE" id="PS50011"/>
    </source>
</evidence>
<dbReference type="PROSITE" id="PS00109">
    <property type="entry name" value="PROTEIN_KINASE_TYR"/>
    <property type="match status" value="1"/>
</dbReference>
<protein>
    <recommendedName>
        <fullName evidence="7">Protein kinase domain-containing protein</fullName>
    </recommendedName>
</protein>
<organism evidence="8 9">
    <name type="scientific">Candidatus Filomicrobium marinum</name>
    <dbReference type="NCBI Taxonomy" id="1608628"/>
    <lineage>
        <taxon>Bacteria</taxon>
        <taxon>Pseudomonadati</taxon>
        <taxon>Pseudomonadota</taxon>
        <taxon>Alphaproteobacteria</taxon>
        <taxon>Hyphomicrobiales</taxon>
        <taxon>Hyphomicrobiaceae</taxon>
        <taxon>Filomicrobium</taxon>
    </lineage>
</organism>
<dbReference type="GO" id="GO:0004674">
    <property type="term" value="F:protein serine/threonine kinase activity"/>
    <property type="evidence" value="ECO:0007669"/>
    <property type="project" value="TreeGrafter"/>
</dbReference>
<dbReference type="PROSITE" id="PS50011">
    <property type="entry name" value="PROTEIN_KINASE_DOM"/>
    <property type="match status" value="1"/>
</dbReference>
<evidence type="ECO:0000256" key="2">
    <source>
        <dbReference type="ARBA" id="ARBA00022741"/>
    </source>
</evidence>
<dbReference type="Gene3D" id="1.20.1250.20">
    <property type="entry name" value="MFS general substrate transporter like domains"/>
    <property type="match status" value="1"/>
</dbReference>
<keyword evidence="3" id="KW-0418">Kinase</keyword>
<dbReference type="KEGG" id="fiy:BN1229_v1_2661"/>
<dbReference type="Pfam" id="PF00069">
    <property type="entry name" value="Pkinase"/>
    <property type="match status" value="1"/>
</dbReference>
<evidence type="ECO:0000256" key="4">
    <source>
        <dbReference type="ARBA" id="ARBA00022840"/>
    </source>
</evidence>
<dbReference type="SMART" id="SM00220">
    <property type="entry name" value="S_TKc"/>
    <property type="match status" value="1"/>
</dbReference>
<evidence type="ECO:0000313" key="9">
    <source>
        <dbReference type="Proteomes" id="UP000033187"/>
    </source>
</evidence>
<evidence type="ECO:0000256" key="5">
    <source>
        <dbReference type="SAM" id="MobiDB-lite"/>
    </source>
</evidence>
<reference evidence="9" key="1">
    <citation type="submission" date="2015-02" db="EMBL/GenBank/DDBJ databases">
        <authorList>
            <person name="Chooi Y.-H."/>
        </authorList>
    </citation>
    <scope>NUCLEOTIDE SEQUENCE [LARGE SCALE GENOMIC DNA]</scope>
    <source>
        <strain evidence="9">strain Y</strain>
    </source>
</reference>
<feature type="transmembrane region" description="Helical" evidence="6">
    <location>
        <begin position="476"/>
        <end position="496"/>
    </location>
</feature>
<name>A0A0D6JGX7_9HYPH</name>
<evidence type="ECO:0000256" key="6">
    <source>
        <dbReference type="SAM" id="Phobius"/>
    </source>
</evidence>
<dbReference type="PANTHER" id="PTHR43289:SF6">
    <property type="entry name" value="SERINE_THREONINE-PROTEIN KINASE NEKL-3"/>
    <property type="match status" value="1"/>
</dbReference>
<keyword evidence="1" id="KW-0808">Transferase</keyword>
<feature type="transmembrane region" description="Helical" evidence="6">
    <location>
        <begin position="550"/>
        <end position="568"/>
    </location>
</feature>
<feature type="domain" description="Protein kinase" evidence="7">
    <location>
        <begin position="47"/>
        <end position="328"/>
    </location>
</feature>